<evidence type="ECO:0000313" key="4">
    <source>
        <dbReference type="Proteomes" id="UP001626593"/>
    </source>
</evidence>
<dbReference type="InterPro" id="IPR011093">
    <property type="entry name" value="TraI_2_C"/>
</dbReference>
<accession>A0ABZ1AQ95</accession>
<reference evidence="3 4" key="1">
    <citation type="submission" date="2023-12" db="EMBL/GenBank/DDBJ databases">
        <title>A. evansii MAY27, complete genome.</title>
        <authorList>
            <person name="Wang Y."/>
        </authorList>
    </citation>
    <scope>NUCLEOTIDE SEQUENCE [LARGE SCALE GENOMIC DNA]</scope>
    <source>
        <strain evidence="3 4">MAY27</strain>
    </source>
</reference>
<sequence length="715" mass="76385">MIELAGACFLAAAALGGWLGWSVRRERVVRQRRADIDAKQASAGASAAGAAPGLAANRTGWLRVLDAPVLVQVCKLSNALQQIHRESKLSQAAWDRDIGPAILGYLQFVQLLPASEAHHHAHVGGLAAHTIEVIRAAVTLRSGYLLPKGGAAEVIDAQRDQWTYAVILAALLHDVGKTITDLRVSIAERPDGPGRPWLPVCGDMPTAAAVEYEVRFAPKSERNYGAHRRLPLVLAPRIVPATALAFVAREPSVMRELEAAWSGDDASGVLAEIVRQADRQSAASNLQQGPRNQFATATAVPLVDQLMDAMRRLLRQGALPLNRDGAAGWIGAGAAWFVAKRLADTVREEIARVYPDDGASIPGPAKNDRLFDSWQDYGLLERNPDTGQAIWYVEVRGEGYAHEFAMLKFPLAKLFDSADDYPCDFDGELVVIPPRKTRSMRPDEPPGDRLGGVPKTGDAHPERQRASGLLAPPPPVPPPKPAHAAVKRSPAHEQPTCEEKNSEAKGHEAPDVTVGLGRNDEFLSNDDSATAAAAASGTRGRLPLAIRPVTPFVSVPKTDTDGGKSGHEAPGDAACCFMAWLQQGIADGSIRYNEAGAPVHFVPEGMALVSPRTFREFAALYGDDGNGLDSGTRPSDKQGIGIQRQVIKAHWHLVGPGNSNVHHFGVIGRGGKRVGKLAAVVIQHPERWFNPVPPSNPSVVPFVDPKSSGPSGASS</sequence>
<dbReference type="RefSeq" id="WP_407280384.1">
    <property type="nucleotide sequence ID" value="NZ_CP141259.1"/>
</dbReference>
<feature type="region of interest" description="Disordered" evidence="1">
    <location>
        <begin position="434"/>
        <end position="521"/>
    </location>
</feature>
<dbReference type="EMBL" id="CP141259">
    <property type="protein sequence ID" value="WRL48033.1"/>
    <property type="molecule type" value="Genomic_DNA"/>
</dbReference>
<evidence type="ECO:0000256" key="1">
    <source>
        <dbReference type="SAM" id="MobiDB-lite"/>
    </source>
</evidence>
<feature type="domain" description="HD/PDEase" evidence="2">
    <location>
        <begin position="122"/>
        <end position="292"/>
    </location>
</feature>
<dbReference type="SUPFAM" id="SSF46785">
    <property type="entry name" value="Winged helix' DNA-binding domain"/>
    <property type="match status" value="1"/>
</dbReference>
<dbReference type="Pfam" id="PF07514">
    <property type="entry name" value="TraI_2"/>
    <property type="match status" value="1"/>
</dbReference>
<evidence type="ECO:0000259" key="2">
    <source>
        <dbReference type="SMART" id="SM00471"/>
    </source>
</evidence>
<gene>
    <name evidence="3" type="primary">mobH</name>
    <name evidence="3" type="ORF">U5817_08330</name>
</gene>
<dbReference type="NCBIfam" id="NF041494">
    <property type="entry name" value="MobH"/>
    <property type="match status" value="1"/>
</dbReference>
<feature type="compositionally biased region" description="Basic and acidic residues" evidence="1">
    <location>
        <begin position="495"/>
        <end position="510"/>
    </location>
</feature>
<name>A0ABZ1AQ95_AROEV</name>
<keyword evidence="4" id="KW-1185">Reference proteome</keyword>
<protein>
    <submittedName>
        <fullName evidence="3">MobH family relaxase</fullName>
    </submittedName>
</protein>
<dbReference type="Proteomes" id="UP001626593">
    <property type="component" value="Chromosome"/>
</dbReference>
<dbReference type="Pfam" id="PF07515">
    <property type="entry name" value="TraI_2_C"/>
    <property type="match status" value="1"/>
</dbReference>
<feature type="region of interest" description="Disordered" evidence="1">
    <location>
        <begin position="693"/>
        <end position="715"/>
    </location>
</feature>
<dbReference type="InterPro" id="IPR011119">
    <property type="entry name" value="Unchr_helicase_relaxase_TraI"/>
</dbReference>
<organism evidence="3 4">
    <name type="scientific">Aromatoleum evansii</name>
    <name type="common">Azoarcus evansii</name>
    <dbReference type="NCBI Taxonomy" id="59406"/>
    <lineage>
        <taxon>Bacteria</taxon>
        <taxon>Pseudomonadati</taxon>
        <taxon>Pseudomonadota</taxon>
        <taxon>Betaproteobacteria</taxon>
        <taxon>Rhodocyclales</taxon>
        <taxon>Rhodocyclaceae</taxon>
        <taxon>Aromatoleum</taxon>
    </lineage>
</organism>
<proteinExistence type="predicted"/>
<dbReference type="InterPro" id="IPR022391">
    <property type="entry name" value="ICE_relaxase_PFGI-1"/>
</dbReference>
<dbReference type="NCBIfam" id="TIGR03760">
    <property type="entry name" value="ICE_TraI_Pfluor"/>
    <property type="match status" value="1"/>
</dbReference>
<dbReference type="SMART" id="SM00471">
    <property type="entry name" value="HDc"/>
    <property type="match status" value="1"/>
</dbReference>
<dbReference type="InterPro" id="IPR003607">
    <property type="entry name" value="HD/PDEase_dom"/>
</dbReference>
<dbReference type="InterPro" id="IPR036390">
    <property type="entry name" value="WH_DNA-bd_sf"/>
</dbReference>
<dbReference type="Gene3D" id="1.10.3210.40">
    <property type="match status" value="1"/>
</dbReference>
<feature type="compositionally biased region" description="Pro residues" evidence="1">
    <location>
        <begin position="471"/>
        <end position="481"/>
    </location>
</feature>
<evidence type="ECO:0000313" key="3">
    <source>
        <dbReference type="EMBL" id="WRL48033.1"/>
    </source>
</evidence>